<dbReference type="AlphaFoldDB" id="A0A934WTY5"/>
<sequence>MTPFRYTLADAAMPPLVNPTVMALIAIFIFLILPAIIGVIVLVVLKSRKRKTPVTVPPPIPNMPYGSPAAGQPNQDQTDHQEQNEQPRS</sequence>
<protein>
    <submittedName>
        <fullName evidence="3">Uncharacterized protein</fullName>
    </submittedName>
</protein>
<feature type="region of interest" description="Disordered" evidence="1">
    <location>
        <begin position="50"/>
        <end position="89"/>
    </location>
</feature>
<comment type="caution">
    <text evidence="3">The sequence shown here is derived from an EMBL/GenBank/DDBJ whole genome shotgun (WGS) entry which is preliminary data.</text>
</comment>
<dbReference type="EMBL" id="JAEQMG010000163">
    <property type="protein sequence ID" value="MBK6089877.1"/>
    <property type="molecule type" value="Genomic_DNA"/>
</dbReference>
<feature type="transmembrane region" description="Helical" evidence="2">
    <location>
        <begin position="20"/>
        <end position="45"/>
    </location>
</feature>
<keyword evidence="2" id="KW-1133">Transmembrane helix</keyword>
<gene>
    <name evidence="3" type="ORF">JKK62_14730</name>
</gene>
<dbReference type="RefSeq" id="WP_201428573.1">
    <property type="nucleotide sequence ID" value="NZ_JAEQMG010000163.1"/>
</dbReference>
<reference evidence="3" key="1">
    <citation type="submission" date="2021-01" db="EMBL/GenBank/DDBJ databases">
        <title>Genome public.</title>
        <authorList>
            <person name="Liu C."/>
            <person name="Sun Q."/>
        </authorList>
    </citation>
    <scope>NUCLEOTIDE SEQUENCE</scope>
    <source>
        <strain evidence="3">M6</strain>
    </source>
</reference>
<accession>A0A934WTY5</accession>
<evidence type="ECO:0000313" key="3">
    <source>
        <dbReference type="EMBL" id="MBK6089877.1"/>
    </source>
</evidence>
<dbReference type="Proteomes" id="UP000633365">
    <property type="component" value="Unassembled WGS sequence"/>
</dbReference>
<evidence type="ECO:0000256" key="2">
    <source>
        <dbReference type="SAM" id="Phobius"/>
    </source>
</evidence>
<name>A0A934WTY5_9FIRM</name>
<keyword evidence="2" id="KW-0812">Transmembrane</keyword>
<organism evidence="3 4">
    <name type="scientific">Ruminococcus difficilis</name>
    <dbReference type="NCBI Taxonomy" id="2763069"/>
    <lineage>
        <taxon>Bacteria</taxon>
        <taxon>Bacillati</taxon>
        <taxon>Bacillota</taxon>
        <taxon>Clostridia</taxon>
        <taxon>Eubacteriales</taxon>
        <taxon>Oscillospiraceae</taxon>
        <taxon>Ruminococcus</taxon>
    </lineage>
</organism>
<keyword evidence="2" id="KW-0472">Membrane</keyword>
<feature type="compositionally biased region" description="Basic and acidic residues" evidence="1">
    <location>
        <begin position="77"/>
        <end position="89"/>
    </location>
</feature>
<keyword evidence="4" id="KW-1185">Reference proteome</keyword>
<evidence type="ECO:0000256" key="1">
    <source>
        <dbReference type="SAM" id="MobiDB-lite"/>
    </source>
</evidence>
<evidence type="ECO:0000313" key="4">
    <source>
        <dbReference type="Proteomes" id="UP000633365"/>
    </source>
</evidence>
<proteinExistence type="predicted"/>